<keyword evidence="5" id="KW-0862">Zinc</keyword>
<dbReference type="EMBL" id="SGPJ01000003">
    <property type="protein sequence ID" value="THH02683.1"/>
    <property type="molecule type" value="Genomic_DNA"/>
</dbReference>
<dbReference type="PANTHER" id="PTHR45962">
    <property type="entry name" value="N-FATTY-ACYL-AMINO ACID SYNTHASE/HYDROLASE PM20D1"/>
    <property type="match status" value="1"/>
</dbReference>
<evidence type="ECO:0000256" key="4">
    <source>
        <dbReference type="ARBA" id="ARBA00022801"/>
    </source>
</evidence>
<dbReference type="AlphaFoldDB" id="A0A4V3XBN2"/>
<sequence length="216" mass="23448">MYLKSQCLAAYAPGLPRSLRKSLADAARSDKALRKAEEGVSSQTPSLKHCSIEDVQKHDTELLKHLASAFNLSYTAFGQKITEPDVPAYGTLTIDEAWGAALAPAPITPSSGDDAAPFNLLAGTVKATYDAHRNISDGNGDGVVVSPGIMSGNTDTRHYWKLTEHIFRYSHHYTGNRTWVAGGAHTVNEAVYVDSWLEQIRFITTLILNADESTSL</sequence>
<evidence type="ECO:0000256" key="5">
    <source>
        <dbReference type="ARBA" id="ARBA00022833"/>
    </source>
</evidence>
<dbReference type="SUPFAM" id="SSF53187">
    <property type="entry name" value="Zn-dependent exopeptidases"/>
    <property type="match status" value="1"/>
</dbReference>
<dbReference type="GO" id="GO:0051603">
    <property type="term" value="P:proteolysis involved in protein catabolic process"/>
    <property type="evidence" value="ECO:0007669"/>
    <property type="project" value="TreeGrafter"/>
</dbReference>
<evidence type="ECO:0000313" key="6">
    <source>
        <dbReference type="EMBL" id="THH02683.1"/>
    </source>
</evidence>
<dbReference type="GO" id="GO:0000328">
    <property type="term" value="C:fungal-type vacuole lumen"/>
    <property type="evidence" value="ECO:0007669"/>
    <property type="project" value="TreeGrafter"/>
</dbReference>
<keyword evidence="3" id="KW-0479">Metal-binding</keyword>
<dbReference type="Gene3D" id="1.10.150.900">
    <property type="match status" value="1"/>
</dbReference>
<comment type="similarity">
    <text evidence="1">Belongs to the peptidase M20A family.</text>
</comment>
<dbReference type="GO" id="GO:0046872">
    <property type="term" value="F:metal ion binding"/>
    <property type="evidence" value="ECO:0007669"/>
    <property type="project" value="UniProtKB-KW"/>
</dbReference>
<comment type="caution">
    <text evidence="6">The sequence shown here is derived from an EMBL/GenBank/DDBJ whole genome shotgun (WGS) entry which is preliminary data.</text>
</comment>
<evidence type="ECO:0000313" key="7">
    <source>
        <dbReference type="Proteomes" id="UP000309038"/>
    </source>
</evidence>
<organism evidence="6 7">
    <name type="scientific">Hermanssonia centrifuga</name>
    <dbReference type="NCBI Taxonomy" id="98765"/>
    <lineage>
        <taxon>Eukaryota</taxon>
        <taxon>Fungi</taxon>
        <taxon>Dikarya</taxon>
        <taxon>Basidiomycota</taxon>
        <taxon>Agaricomycotina</taxon>
        <taxon>Agaricomycetes</taxon>
        <taxon>Polyporales</taxon>
        <taxon>Meruliaceae</taxon>
        <taxon>Hermanssonia</taxon>
    </lineage>
</organism>
<gene>
    <name evidence="6" type="ORF">EW026_g205</name>
</gene>
<name>A0A4V3XBN2_9APHY</name>
<keyword evidence="2" id="KW-0645">Protease</keyword>
<evidence type="ECO:0000256" key="1">
    <source>
        <dbReference type="ARBA" id="ARBA00006247"/>
    </source>
</evidence>
<evidence type="ECO:0000256" key="2">
    <source>
        <dbReference type="ARBA" id="ARBA00022670"/>
    </source>
</evidence>
<keyword evidence="4" id="KW-0378">Hydrolase</keyword>
<dbReference type="GO" id="GO:0004180">
    <property type="term" value="F:carboxypeptidase activity"/>
    <property type="evidence" value="ECO:0007669"/>
    <property type="project" value="TreeGrafter"/>
</dbReference>
<protein>
    <submittedName>
        <fullName evidence="6">Uncharacterized protein</fullName>
    </submittedName>
</protein>
<dbReference type="InterPro" id="IPR047177">
    <property type="entry name" value="Pept_M20A"/>
</dbReference>
<evidence type="ECO:0000256" key="3">
    <source>
        <dbReference type="ARBA" id="ARBA00022723"/>
    </source>
</evidence>
<dbReference type="PANTHER" id="PTHR45962:SF1">
    <property type="entry name" value="N-FATTY-ACYL-AMINO ACID SYNTHASE_HYDROLASE PM20D1"/>
    <property type="match status" value="1"/>
</dbReference>
<proteinExistence type="inferred from homology"/>
<keyword evidence="7" id="KW-1185">Reference proteome</keyword>
<dbReference type="Proteomes" id="UP000309038">
    <property type="component" value="Unassembled WGS sequence"/>
</dbReference>
<reference evidence="6 7" key="1">
    <citation type="submission" date="2019-02" db="EMBL/GenBank/DDBJ databases">
        <title>Genome sequencing of the rare red list fungi Phlebia centrifuga.</title>
        <authorList>
            <person name="Buettner E."/>
            <person name="Kellner H."/>
        </authorList>
    </citation>
    <scope>NUCLEOTIDE SEQUENCE [LARGE SCALE GENOMIC DNA]</scope>
    <source>
        <strain evidence="6 7">DSM 108282</strain>
    </source>
</reference>
<accession>A0A4V3XBN2</accession>